<comment type="similarity">
    <text evidence="2 9 12">Belongs to the SecY/SEC61-alpha family.</text>
</comment>
<keyword evidence="9" id="KW-1003">Cell membrane</keyword>
<evidence type="ECO:0000256" key="2">
    <source>
        <dbReference type="ARBA" id="ARBA00005751"/>
    </source>
</evidence>
<dbReference type="InterPro" id="IPR026593">
    <property type="entry name" value="SecY"/>
</dbReference>
<keyword evidence="5 9" id="KW-0653">Protein transport</keyword>
<dbReference type="EMBL" id="BIFT01000002">
    <property type="protein sequence ID" value="GCE30364.1"/>
    <property type="molecule type" value="Genomic_DNA"/>
</dbReference>
<evidence type="ECO:0000313" key="14">
    <source>
        <dbReference type="Proteomes" id="UP000287171"/>
    </source>
</evidence>
<comment type="caution">
    <text evidence="13">The sequence shown here is derived from an EMBL/GenBank/DDBJ whole genome shotgun (WGS) entry which is preliminary data.</text>
</comment>
<keyword evidence="14" id="KW-1185">Reference proteome</keyword>
<keyword evidence="6 9" id="KW-1133">Transmembrane helix</keyword>
<feature type="transmembrane region" description="Helical" evidence="9">
    <location>
        <begin position="20"/>
        <end position="39"/>
    </location>
</feature>
<evidence type="ECO:0000256" key="9">
    <source>
        <dbReference type="HAMAP-Rule" id="MF_01465"/>
    </source>
</evidence>
<dbReference type="PROSITE" id="PS00755">
    <property type="entry name" value="SECY_1"/>
    <property type="match status" value="1"/>
</dbReference>
<dbReference type="PIRSF" id="PIRSF004557">
    <property type="entry name" value="SecY"/>
    <property type="match status" value="1"/>
</dbReference>
<dbReference type="GO" id="GO:0005886">
    <property type="term" value="C:plasma membrane"/>
    <property type="evidence" value="ECO:0007669"/>
    <property type="project" value="UniProtKB-SubCell"/>
</dbReference>
<accession>A0A402BG50</accession>
<sequence length="446" mass="49182">MWKKLHTLLAVRDVRNKIFFTLAILLLIRVLDIITVPLSPEGRQNLLKLFASGTNQQGIGQLFGLLDGFSGGSLHSFSIIALSVYPYITATIVMQLLQPLIPALQNLALQGETGRMRLNVITRLVTVPLAFLQAISSCLVYQQQGVLAHFNLLDPRYMLDSLAIILVLIAGVMILLWLGELINEKGIGNGVSLIIFGGILATLPQTLKQGYLALMNSGGSGAVVSGVIFLVVCLLAVMGMVYMYMGQRRVPIHYPTRRVVNKDMLVGQSKTSYIPLQINSAGMVPLIFSSSLLLFPSILIRSIGTSTAPAWLREATNWIAVWIFNPSNWIYWGMNALLVFSFTYFYAYVLWQQQKIAENLQKQGAFVSGLRPGESTNRQLMTILNKITLGGALFLAVITILPFFTRIGGTQLLSSTSLLIAIGVILDTVRQLEAEMALRNYKGFLE</sequence>
<evidence type="ECO:0000256" key="5">
    <source>
        <dbReference type="ARBA" id="ARBA00022927"/>
    </source>
</evidence>
<dbReference type="InterPro" id="IPR023201">
    <property type="entry name" value="SecY_dom_sf"/>
</dbReference>
<dbReference type="GO" id="GO:0006605">
    <property type="term" value="P:protein targeting"/>
    <property type="evidence" value="ECO:0007669"/>
    <property type="project" value="UniProtKB-UniRule"/>
</dbReference>
<feature type="transmembrane region" description="Helical" evidence="9">
    <location>
        <begin position="387"/>
        <end position="405"/>
    </location>
</feature>
<dbReference type="Gene3D" id="1.10.3370.10">
    <property type="entry name" value="SecY subunit domain"/>
    <property type="match status" value="1"/>
</dbReference>
<dbReference type="GO" id="GO:0065002">
    <property type="term" value="P:intracellular protein transmembrane transport"/>
    <property type="evidence" value="ECO:0007669"/>
    <property type="project" value="UniProtKB-UniRule"/>
</dbReference>
<protein>
    <recommendedName>
        <fullName evidence="9 10">Protein translocase subunit SecY</fullName>
    </recommendedName>
</protein>
<comment type="function">
    <text evidence="9 10">The central subunit of the protein translocation channel SecYEG. Consists of two halves formed by TMs 1-5 and 6-10. These two domains form a lateral gate at the front which open onto the bilayer between TMs 2 and 7, and are clamped together by SecE at the back. The channel is closed by both a pore ring composed of hydrophobic SecY resides and a short helix (helix 2A) on the extracellular side of the membrane which forms a plug. The plug probably moves laterally to allow the channel to open. The ring and the pore may move independently.</text>
</comment>
<dbReference type="Pfam" id="PF00344">
    <property type="entry name" value="SecY"/>
    <property type="match status" value="1"/>
</dbReference>
<feature type="transmembrane region" description="Helical" evidence="9">
    <location>
        <begin position="223"/>
        <end position="245"/>
    </location>
</feature>
<comment type="subunit">
    <text evidence="9">Component of the Sec protein translocase complex. Heterotrimer consisting of SecY, SecE and SecG subunits. The heterotrimers can form oligomers, although 1 heterotrimer is thought to be able to translocate proteins. Interacts with the ribosome. Interacts with SecDF, and other proteins may be involved. Interacts with SecA.</text>
</comment>
<feature type="transmembrane region" description="Helical" evidence="9">
    <location>
        <begin position="162"/>
        <end position="179"/>
    </location>
</feature>
<evidence type="ECO:0000256" key="1">
    <source>
        <dbReference type="ARBA" id="ARBA00004141"/>
    </source>
</evidence>
<feature type="transmembrane region" description="Helical" evidence="9">
    <location>
        <begin position="329"/>
        <end position="351"/>
    </location>
</feature>
<dbReference type="GO" id="GO:0043952">
    <property type="term" value="P:protein transport by the Sec complex"/>
    <property type="evidence" value="ECO:0007669"/>
    <property type="project" value="UniProtKB-UniRule"/>
</dbReference>
<keyword evidence="4 9" id="KW-0812">Transmembrane</keyword>
<dbReference type="HAMAP" id="MF_01465">
    <property type="entry name" value="SecY"/>
    <property type="match status" value="1"/>
</dbReference>
<keyword evidence="8 9" id="KW-0472">Membrane</keyword>
<dbReference type="NCBIfam" id="TIGR00967">
    <property type="entry name" value="3a0501s007"/>
    <property type="match status" value="1"/>
</dbReference>
<dbReference type="InterPro" id="IPR002208">
    <property type="entry name" value="SecY/SEC61-alpha"/>
</dbReference>
<keyword evidence="7 9" id="KW-0811">Translocation</keyword>
<evidence type="ECO:0000256" key="10">
    <source>
        <dbReference type="RuleBase" id="RU000537"/>
    </source>
</evidence>
<dbReference type="InterPro" id="IPR030659">
    <property type="entry name" value="SecY_CS"/>
</dbReference>
<evidence type="ECO:0000256" key="7">
    <source>
        <dbReference type="ARBA" id="ARBA00023010"/>
    </source>
</evidence>
<dbReference type="PROSITE" id="PS00756">
    <property type="entry name" value="SECY_2"/>
    <property type="match status" value="1"/>
</dbReference>
<evidence type="ECO:0000313" key="13">
    <source>
        <dbReference type="EMBL" id="GCE30364.1"/>
    </source>
</evidence>
<evidence type="ECO:0000256" key="8">
    <source>
        <dbReference type="ARBA" id="ARBA00023136"/>
    </source>
</evidence>
<dbReference type="RefSeq" id="WP_161982487.1">
    <property type="nucleotide sequence ID" value="NZ_BIFT01000002.1"/>
</dbReference>
<feature type="transmembrane region" description="Helical" evidence="9">
    <location>
        <begin position="283"/>
        <end position="303"/>
    </location>
</feature>
<dbReference type="SUPFAM" id="SSF103491">
    <property type="entry name" value="Preprotein translocase SecY subunit"/>
    <property type="match status" value="1"/>
</dbReference>
<evidence type="ECO:0000256" key="12">
    <source>
        <dbReference type="RuleBase" id="RU004349"/>
    </source>
</evidence>
<evidence type="ECO:0000256" key="11">
    <source>
        <dbReference type="RuleBase" id="RU003484"/>
    </source>
</evidence>
<comment type="caution">
    <text evidence="9">Lacks conserved residue(s) required for the propagation of feature annotation.</text>
</comment>
<feature type="transmembrane region" description="Helical" evidence="9">
    <location>
        <begin position="186"/>
        <end position="203"/>
    </location>
</feature>
<gene>
    <name evidence="13" type="primary">secY_2</name>
    <name evidence="9" type="synonym">secY</name>
    <name evidence="13" type="ORF">KDA_58480</name>
</gene>
<feature type="transmembrane region" description="Helical" evidence="9">
    <location>
        <begin position="118"/>
        <end position="142"/>
    </location>
</feature>
<feature type="transmembrane region" description="Helical" evidence="9">
    <location>
        <begin position="74"/>
        <end position="97"/>
    </location>
</feature>
<evidence type="ECO:0000256" key="6">
    <source>
        <dbReference type="ARBA" id="ARBA00022989"/>
    </source>
</evidence>
<name>A0A402BG50_9CHLR</name>
<evidence type="ECO:0000256" key="4">
    <source>
        <dbReference type="ARBA" id="ARBA00022692"/>
    </source>
</evidence>
<dbReference type="PANTHER" id="PTHR10906">
    <property type="entry name" value="SECY/SEC61-ALPHA FAMILY MEMBER"/>
    <property type="match status" value="1"/>
</dbReference>
<dbReference type="PRINTS" id="PR00303">
    <property type="entry name" value="SECYTRNLCASE"/>
</dbReference>
<organism evidence="13 14">
    <name type="scientific">Dictyobacter alpinus</name>
    <dbReference type="NCBI Taxonomy" id="2014873"/>
    <lineage>
        <taxon>Bacteria</taxon>
        <taxon>Bacillati</taxon>
        <taxon>Chloroflexota</taxon>
        <taxon>Ktedonobacteria</taxon>
        <taxon>Ktedonobacterales</taxon>
        <taxon>Dictyobacteraceae</taxon>
        <taxon>Dictyobacter</taxon>
    </lineage>
</organism>
<keyword evidence="3 9" id="KW-0813">Transport</keyword>
<comment type="subcellular location">
    <subcellularLocation>
        <location evidence="9">Cell membrane</location>
        <topology evidence="9">Multi-pass membrane protein</topology>
    </subcellularLocation>
    <subcellularLocation>
        <location evidence="1 11">Membrane</location>
        <topology evidence="1 11">Multi-pass membrane protein</topology>
    </subcellularLocation>
</comment>
<proteinExistence type="inferred from homology"/>
<evidence type="ECO:0000256" key="3">
    <source>
        <dbReference type="ARBA" id="ARBA00022448"/>
    </source>
</evidence>
<dbReference type="AlphaFoldDB" id="A0A402BG50"/>
<dbReference type="Proteomes" id="UP000287171">
    <property type="component" value="Unassembled WGS sequence"/>
</dbReference>
<reference evidence="14" key="1">
    <citation type="submission" date="2018-12" db="EMBL/GenBank/DDBJ databases">
        <title>Tengunoibacter tsumagoiensis gen. nov., sp. nov., Dictyobacter kobayashii sp. nov., D. alpinus sp. nov., and D. joshuensis sp. nov. and description of Dictyobacteraceae fam. nov. within the order Ktedonobacterales isolated from Tengu-no-mugimeshi.</title>
        <authorList>
            <person name="Wang C.M."/>
            <person name="Zheng Y."/>
            <person name="Sakai Y."/>
            <person name="Toyoda A."/>
            <person name="Minakuchi Y."/>
            <person name="Abe K."/>
            <person name="Yokota A."/>
            <person name="Yabe S."/>
        </authorList>
    </citation>
    <scope>NUCLEOTIDE SEQUENCE [LARGE SCALE GENOMIC DNA]</scope>
    <source>
        <strain evidence="14">Uno16</strain>
    </source>
</reference>